<organism evidence="2 3">
    <name type="scientific">Pyrenophora seminiperda CCB06</name>
    <dbReference type="NCBI Taxonomy" id="1302712"/>
    <lineage>
        <taxon>Eukaryota</taxon>
        <taxon>Fungi</taxon>
        <taxon>Dikarya</taxon>
        <taxon>Ascomycota</taxon>
        <taxon>Pezizomycotina</taxon>
        <taxon>Dothideomycetes</taxon>
        <taxon>Pleosporomycetidae</taxon>
        <taxon>Pleosporales</taxon>
        <taxon>Pleosporineae</taxon>
        <taxon>Pleosporaceae</taxon>
        <taxon>Pyrenophora</taxon>
    </lineage>
</organism>
<evidence type="ECO:0000313" key="2">
    <source>
        <dbReference type="EMBL" id="RMZ72430.1"/>
    </source>
</evidence>
<sequence length="204" mass="22180">MHFSIMPTLTLALFGGLAAASCCKDGLGYCGYGLLNKGNYYGEIQTALERAGYPVDPDHFSSFVVWATAEMEDRGIATIAVDLLDVTLRTPVDLVFMNGGRVVLLCYLRYHPNVQIFFCGSCPPVLRLESHCRFVPLTSSRGNHLPSFLQILNSCPPRGKCIVIFSAANAFSSLSSLSPSVRLLRVSEIENSMSLSPCCEVVCA</sequence>
<dbReference type="EMBL" id="KE747833">
    <property type="protein sequence ID" value="RMZ72430.1"/>
    <property type="molecule type" value="Genomic_DNA"/>
</dbReference>
<dbReference type="AlphaFoldDB" id="A0A3M7MDE1"/>
<keyword evidence="3" id="KW-1185">Reference proteome</keyword>
<reference evidence="2 3" key="1">
    <citation type="journal article" date="2014" name="PLoS ONE">
        <title>De novo Genome Assembly of the Fungal Plant Pathogen Pyrenophora semeniperda.</title>
        <authorList>
            <person name="Soliai M.M."/>
            <person name="Meyer S.E."/>
            <person name="Udall J.A."/>
            <person name="Elzinga D.E."/>
            <person name="Hermansen R.A."/>
            <person name="Bodily P.M."/>
            <person name="Hart A.A."/>
            <person name="Coleman C.E."/>
        </authorList>
    </citation>
    <scope>NUCLEOTIDE SEQUENCE [LARGE SCALE GENOMIC DNA]</scope>
    <source>
        <strain evidence="2 3">CCB06</strain>
        <tissue evidence="2">Mycelium</tissue>
    </source>
</reference>
<proteinExistence type="predicted"/>
<feature type="chain" id="PRO_5018086433" evidence="1">
    <location>
        <begin position="21"/>
        <end position="204"/>
    </location>
</feature>
<keyword evidence="1" id="KW-0732">Signal</keyword>
<name>A0A3M7MDE1_9PLEO</name>
<gene>
    <name evidence="2" type="ORF">GMOD_00007414</name>
</gene>
<accession>A0A3M7MDE1</accession>
<protein>
    <submittedName>
        <fullName evidence="2">Uncharacterized protein</fullName>
    </submittedName>
</protein>
<feature type="signal peptide" evidence="1">
    <location>
        <begin position="1"/>
        <end position="20"/>
    </location>
</feature>
<evidence type="ECO:0000256" key="1">
    <source>
        <dbReference type="SAM" id="SignalP"/>
    </source>
</evidence>
<evidence type="ECO:0000313" key="3">
    <source>
        <dbReference type="Proteomes" id="UP000265663"/>
    </source>
</evidence>
<dbReference type="Proteomes" id="UP000265663">
    <property type="component" value="Unassembled WGS sequence"/>
</dbReference>